<proteinExistence type="inferred from homology"/>
<dbReference type="EMBL" id="GILB01001959">
    <property type="protein sequence ID" value="NUU82292.1"/>
    <property type="molecule type" value="Transcribed_RNA"/>
</dbReference>
<dbReference type="PANTHER" id="PTHR10871:SF3">
    <property type="entry name" value="SMALL RIBOSOMAL SUBUNIT PROTEIN US13"/>
    <property type="match status" value="1"/>
</dbReference>
<reference evidence="4" key="1">
    <citation type="submission" date="2020-03" db="EMBL/GenBank/DDBJ databases">
        <authorList>
            <person name="Zhang R."/>
        </authorList>
    </citation>
    <scope>NUCLEOTIDE SEQUENCE</scope>
</reference>
<dbReference type="PROSITE" id="PS50159">
    <property type="entry name" value="RIBOSOMAL_S13_2"/>
    <property type="match status" value="1"/>
</dbReference>
<evidence type="ECO:0008006" key="5">
    <source>
        <dbReference type="Google" id="ProtNLM"/>
    </source>
</evidence>
<dbReference type="GO" id="GO:0015935">
    <property type="term" value="C:small ribosomal subunit"/>
    <property type="evidence" value="ECO:0007669"/>
    <property type="project" value="TreeGrafter"/>
</dbReference>
<dbReference type="GO" id="GO:0003723">
    <property type="term" value="F:RNA binding"/>
    <property type="evidence" value="ECO:0007669"/>
    <property type="project" value="InterPro"/>
</dbReference>
<sequence>MNEPDPYSFSTRVRSLNPNRKGKEKFGWVISSSEKPKSYHLLIKCINPRSHCRVSLSLSLFPSNSCFSRSAPETLLSRTLKMSLVANEDFQHILRVLNTNVDGKQKIMFALTSIKGIGRRFANIVCKKADVDMNKRAGELSAAE</sequence>
<comment type="similarity">
    <text evidence="1">Belongs to the universal ribosomal protein uS13 family.</text>
</comment>
<dbReference type="GO" id="GO:0005829">
    <property type="term" value="C:cytosol"/>
    <property type="evidence" value="ECO:0007669"/>
    <property type="project" value="TreeGrafter"/>
</dbReference>
<dbReference type="GO" id="GO:0006412">
    <property type="term" value="P:translation"/>
    <property type="evidence" value="ECO:0007669"/>
    <property type="project" value="InterPro"/>
</dbReference>
<organism evidence="4">
    <name type="scientific">Populus davidiana</name>
    <dbReference type="NCBI Taxonomy" id="266767"/>
    <lineage>
        <taxon>Eukaryota</taxon>
        <taxon>Viridiplantae</taxon>
        <taxon>Streptophyta</taxon>
        <taxon>Embryophyta</taxon>
        <taxon>Tracheophyta</taxon>
        <taxon>Spermatophyta</taxon>
        <taxon>Magnoliopsida</taxon>
        <taxon>eudicotyledons</taxon>
        <taxon>Gunneridae</taxon>
        <taxon>Pentapetalae</taxon>
        <taxon>rosids</taxon>
        <taxon>fabids</taxon>
        <taxon>Malpighiales</taxon>
        <taxon>Salicaceae</taxon>
        <taxon>Saliceae</taxon>
        <taxon>Populus</taxon>
    </lineage>
</organism>
<keyword evidence="2" id="KW-0689">Ribosomal protein</keyword>
<dbReference type="FunFam" id="1.10.8.50:FF:000002">
    <property type="entry name" value="40S ribosomal protein S18"/>
    <property type="match status" value="1"/>
</dbReference>
<accession>A0A6M2EB86</accession>
<evidence type="ECO:0000313" key="4">
    <source>
        <dbReference type="EMBL" id="NUU82292.1"/>
    </source>
</evidence>
<dbReference type="Pfam" id="PF00416">
    <property type="entry name" value="Ribosomal_S13"/>
    <property type="match status" value="1"/>
</dbReference>
<keyword evidence="3" id="KW-0687">Ribonucleoprotein</keyword>
<dbReference type="InterPro" id="IPR010979">
    <property type="entry name" value="Ribosomal_uS13-like_H2TH"/>
</dbReference>
<dbReference type="AlphaFoldDB" id="A0A6M2EB86"/>
<dbReference type="PANTHER" id="PTHR10871">
    <property type="entry name" value="30S RIBOSOMAL PROTEIN S13/40S RIBOSOMAL PROTEIN S18"/>
    <property type="match status" value="1"/>
</dbReference>
<protein>
    <recommendedName>
        <fullName evidence="5">Ribosomal protein S13</fullName>
    </recommendedName>
</protein>
<dbReference type="InterPro" id="IPR001892">
    <property type="entry name" value="Ribosomal_uS13"/>
</dbReference>
<dbReference type="SUPFAM" id="SSF46946">
    <property type="entry name" value="S13-like H2TH domain"/>
    <property type="match status" value="1"/>
</dbReference>
<evidence type="ECO:0000256" key="1">
    <source>
        <dbReference type="ARBA" id="ARBA00008080"/>
    </source>
</evidence>
<dbReference type="Gene3D" id="1.10.8.50">
    <property type="match status" value="1"/>
</dbReference>
<dbReference type="GO" id="GO:0003735">
    <property type="term" value="F:structural constituent of ribosome"/>
    <property type="evidence" value="ECO:0007669"/>
    <property type="project" value="InterPro"/>
</dbReference>
<name>A0A6M2EB86_9ROSI</name>
<evidence type="ECO:0000256" key="3">
    <source>
        <dbReference type="ARBA" id="ARBA00023274"/>
    </source>
</evidence>
<evidence type="ECO:0000256" key="2">
    <source>
        <dbReference type="ARBA" id="ARBA00022980"/>
    </source>
</evidence>